<comment type="caution">
    <text evidence="2">The sequence shown here is derived from an EMBL/GenBank/DDBJ whole genome shotgun (WGS) entry which is preliminary data.</text>
</comment>
<evidence type="ECO:0008006" key="4">
    <source>
        <dbReference type="Google" id="ProtNLM"/>
    </source>
</evidence>
<evidence type="ECO:0000256" key="1">
    <source>
        <dbReference type="SAM" id="Phobius"/>
    </source>
</evidence>
<sequence length="68" mass="7394">MATSVERVSQAAQKFDVAKDAALGTTGLSMPLWAEWLDEWGALYGVVAGGVVLTLRGIKIIRDWTKED</sequence>
<evidence type="ECO:0000313" key="2">
    <source>
        <dbReference type="EMBL" id="MBP5855676.1"/>
    </source>
</evidence>
<proteinExistence type="predicted"/>
<dbReference type="Proteomes" id="UP000672602">
    <property type="component" value="Unassembled WGS sequence"/>
</dbReference>
<organism evidence="2 3">
    <name type="scientific">Marivibrio halodurans</name>
    <dbReference type="NCBI Taxonomy" id="2039722"/>
    <lineage>
        <taxon>Bacteria</taxon>
        <taxon>Pseudomonadati</taxon>
        <taxon>Pseudomonadota</taxon>
        <taxon>Alphaproteobacteria</taxon>
        <taxon>Rhodospirillales</taxon>
        <taxon>Rhodospirillaceae</taxon>
        <taxon>Marivibrio</taxon>
    </lineage>
</organism>
<name>A0A8J7UZG9_9PROT</name>
<reference evidence="2" key="1">
    <citation type="submission" date="2021-04" db="EMBL/GenBank/DDBJ databases">
        <authorList>
            <person name="Zhang D.-C."/>
        </authorList>
    </citation>
    <scope>NUCLEOTIDE SEQUENCE</scope>
    <source>
        <strain evidence="2">CGMCC 1.15697</strain>
    </source>
</reference>
<dbReference type="AlphaFoldDB" id="A0A8J7UZG9"/>
<accession>A0A8J7UZG9</accession>
<protein>
    <recommendedName>
        <fullName evidence="4">Holin</fullName>
    </recommendedName>
</protein>
<keyword evidence="3" id="KW-1185">Reference proteome</keyword>
<keyword evidence="1" id="KW-1133">Transmembrane helix</keyword>
<feature type="transmembrane region" description="Helical" evidence="1">
    <location>
        <begin position="40"/>
        <end position="58"/>
    </location>
</feature>
<keyword evidence="1" id="KW-0812">Transmembrane</keyword>
<dbReference type="RefSeq" id="WP_210680253.1">
    <property type="nucleotide sequence ID" value="NZ_JAGMWN010000001.1"/>
</dbReference>
<gene>
    <name evidence="2" type="ORF">KAJ83_01545</name>
</gene>
<evidence type="ECO:0000313" key="3">
    <source>
        <dbReference type="Proteomes" id="UP000672602"/>
    </source>
</evidence>
<keyword evidence="1" id="KW-0472">Membrane</keyword>
<dbReference type="EMBL" id="JAGMWN010000001">
    <property type="protein sequence ID" value="MBP5855676.1"/>
    <property type="molecule type" value="Genomic_DNA"/>
</dbReference>